<keyword evidence="3" id="KW-1185">Reference proteome</keyword>
<dbReference type="Proteomes" id="UP000053477">
    <property type="component" value="Unassembled WGS sequence"/>
</dbReference>
<feature type="non-terminal residue" evidence="2">
    <location>
        <position position="111"/>
    </location>
</feature>
<proteinExistence type="predicted"/>
<evidence type="ECO:0000313" key="3">
    <source>
        <dbReference type="Proteomes" id="UP000053477"/>
    </source>
</evidence>
<evidence type="ECO:0000313" key="2">
    <source>
        <dbReference type="EMBL" id="KLO09976.1"/>
    </source>
</evidence>
<reference evidence="2 3" key="1">
    <citation type="submission" date="2015-04" db="EMBL/GenBank/DDBJ databases">
        <title>Complete genome sequence of Schizopora paradoxa KUC8140, a cosmopolitan wood degrader in East Asia.</title>
        <authorList>
            <consortium name="DOE Joint Genome Institute"/>
            <person name="Min B."/>
            <person name="Park H."/>
            <person name="Jang Y."/>
            <person name="Kim J.-J."/>
            <person name="Kim K.H."/>
            <person name="Pangilinan J."/>
            <person name="Lipzen A."/>
            <person name="Riley R."/>
            <person name="Grigoriev I.V."/>
            <person name="Spatafora J.W."/>
            <person name="Choi I.-G."/>
        </authorList>
    </citation>
    <scope>NUCLEOTIDE SEQUENCE [LARGE SCALE GENOMIC DNA]</scope>
    <source>
        <strain evidence="2 3">KUC8140</strain>
    </source>
</reference>
<feature type="region of interest" description="Disordered" evidence="1">
    <location>
        <begin position="1"/>
        <end position="50"/>
    </location>
</feature>
<dbReference type="EMBL" id="KQ086039">
    <property type="protein sequence ID" value="KLO09976.1"/>
    <property type="molecule type" value="Genomic_DNA"/>
</dbReference>
<evidence type="ECO:0008006" key="4">
    <source>
        <dbReference type="Google" id="ProtNLM"/>
    </source>
</evidence>
<accession>A0A0H2RZ06</accession>
<dbReference type="STRING" id="27342.A0A0H2RZ06"/>
<sequence length="111" mass="12335">MSSHRNTSAANNAQPITANGVGGGALSQSSQDGPPTRSRNARAQARHRAKRKAYIEQARLSLFALEETVTKLQHMLQITPEQAAQLPPLSQRVRELEVEVKRLRAENDRLR</sequence>
<dbReference type="AlphaFoldDB" id="A0A0H2RZ06"/>
<evidence type="ECO:0000256" key="1">
    <source>
        <dbReference type="SAM" id="MobiDB-lite"/>
    </source>
</evidence>
<dbReference type="InParanoid" id="A0A0H2RZ06"/>
<dbReference type="OrthoDB" id="3257643at2759"/>
<name>A0A0H2RZ06_9AGAM</name>
<feature type="compositionally biased region" description="Polar residues" evidence="1">
    <location>
        <begin position="1"/>
        <end position="17"/>
    </location>
</feature>
<gene>
    <name evidence="2" type="ORF">SCHPADRAFT_833158</name>
</gene>
<organism evidence="2 3">
    <name type="scientific">Schizopora paradoxa</name>
    <dbReference type="NCBI Taxonomy" id="27342"/>
    <lineage>
        <taxon>Eukaryota</taxon>
        <taxon>Fungi</taxon>
        <taxon>Dikarya</taxon>
        <taxon>Basidiomycota</taxon>
        <taxon>Agaricomycotina</taxon>
        <taxon>Agaricomycetes</taxon>
        <taxon>Hymenochaetales</taxon>
        <taxon>Schizoporaceae</taxon>
        <taxon>Schizopora</taxon>
    </lineage>
</organism>
<protein>
    <recommendedName>
        <fullName evidence="4">BZIP domain-containing protein</fullName>
    </recommendedName>
</protein>